<dbReference type="RefSeq" id="WP_068694037.1">
    <property type="nucleotide sequence ID" value="NZ_CP063196.1"/>
</dbReference>
<feature type="DNA-binding region" description="OmpR/PhoB-type" evidence="5">
    <location>
        <begin position="1"/>
        <end position="95"/>
    </location>
</feature>
<gene>
    <name evidence="7" type="ORF">NI17_009520</name>
</gene>
<reference evidence="7" key="1">
    <citation type="submission" date="2020-10" db="EMBL/GenBank/DDBJ databases">
        <title>De novo genome project of the cellulose decomposer Thermobifida halotolerans type strain.</title>
        <authorList>
            <person name="Nagy I."/>
            <person name="Horvath B."/>
            <person name="Kukolya J."/>
            <person name="Nagy I."/>
            <person name="Orsini M."/>
        </authorList>
    </citation>
    <scope>NUCLEOTIDE SEQUENCE</scope>
    <source>
        <strain evidence="7">DSM 44931</strain>
    </source>
</reference>
<keyword evidence="8" id="KW-1185">Reference proteome</keyword>
<dbReference type="Proteomes" id="UP000265719">
    <property type="component" value="Chromosome"/>
</dbReference>
<accession>A0AA97M034</accession>
<dbReference type="PANTHER" id="PTHR35807">
    <property type="entry name" value="TRANSCRIPTIONAL REGULATOR REDD-RELATED"/>
    <property type="match status" value="1"/>
</dbReference>
<evidence type="ECO:0000256" key="3">
    <source>
        <dbReference type="ARBA" id="ARBA00023125"/>
    </source>
</evidence>
<evidence type="ECO:0000259" key="6">
    <source>
        <dbReference type="PROSITE" id="PS51755"/>
    </source>
</evidence>
<evidence type="ECO:0000256" key="5">
    <source>
        <dbReference type="PROSITE-ProRule" id="PRU01091"/>
    </source>
</evidence>
<evidence type="ECO:0000256" key="4">
    <source>
        <dbReference type="ARBA" id="ARBA00023163"/>
    </source>
</evidence>
<dbReference type="KEGG" id="thao:NI17_009520"/>
<evidence type="ECO:0000313" key="8">
    <source>
        <dbReference type="Proteomes" id="UP000265719"/>
    </source>
</evidence>
<dbReference type="Pfam" id="PF03704">
    <property type="entry name" value="BTAD"/>
    <property type="match status" value="1"/>
</dbReference>
<dbReference type="SUPFAM" id="SSF46894">
    <property type="entry name" value="C-terminal effector domain of the bipartite response regulators"/>
    <property type="match status" value="1"/>
</dbReference>
<dbReference type="InterPro" id="IPR001867">
    <property type="entry name" value="OmpR/PhoB-type_DNA-bd"/>
</dbReference>
<protein>
    <submittedName>
        <fullName evidence="7">AfsR/SARP family transcriptional regulator</fullName>
    </submittedName>
</protein>
<evidence type="ECO:0000256" key="2">
    <source>
        <dbReference type="ARBA" id="ARBA00023015"/>
    </source>
</evidence>
<feature type="domain" description="OmpR/PhoB-type" evidence="6">
    <location>
        <begin position="1"/>
        <end position="95"/>
    </location>
</feature>
<sequence>MQFLLLGPLEVLDDSGSRITPTALRLRMLLSRLCMDAGSVVPFDQLKSALWPEGCPRTASTALQVSVSRLRKYLAAAGADPLVVATLPHGYSIDLKDHSLDVWNFRNLLAQARRQDRGGYLDNATLLYRQALEQWRGDAFPEMSESVTLFGAARALEEERDASYERLIELELNLGRHAMVVGELYQMTARFPSRERLCEHLMIALHRSGRTAEALQVYDAIRSHLTGELGIEPSDSLRRVHTSILSRADELDLTGSA</sequence>
<dbReference type="CDD" id="cd15831">
    <property type="entry name" value="BTAD"/>
    <property type="match status" value="1"/>
</dbReference>
<keyword evidence="3 5" id="KW-0238">DNA-binding</keyword>
<dbReference type="AlphaFoldDB" id="A0AA97M034"/>
<dbReference type="GO" id="GO:0003677">
    <property type="term" value="F:DNA binding"/>
    <property type="evidence" value="ECO:0007669"/>
    <property type="project" value="UniProtKB-UniRule"/>
</dbReference>
<name>A0AA97M034_9ACTN</name>
<dbReference type="GO" id="GO:0000160">
    <property type="term" value="P:phosphorelay signal transduction system"/>
    <property type="evidence" value="ECO:0007669"/>
    <property type="project" value="InterPro"/>
</dbReference>
<dbReference type="PANTHER" id="PTHR35807:SF1">
    <property type="entry name" value="TRANSCRIPTIONAL REGULATOR REDD"/>
    <property type="match status" value="1"/>
</dbReference>
<dbReference type="InterPro" id="IPR036388">
    <property type="entry name" value="WH-like_DNA-bd_sf"/>
</dbReference>
<keyword evidence="2" id="KW-0805">Transcription regulation</keyword>
<dbReference type="InterPro" id="IPR016032">
    <property type="entry name" value="Sig_transdc_resp-reg_C-effctor"/>
</dbReference>
<dbReference type="Gene3D" id="1.10.10.10">
    <property type="entry name" value="Winged helix-like DNA-binding domain superfamily/Winged helix DNA-binding domain"/>
    <property type="match status" value="1"/>
</dbReference>
<dbReference type="Gene3D" id="1.25.40.10">
    <property type="entry name" value="Tetratricopeptide repeat domain"/>
    <property type="match status" value="1"/>
</dbReference>
<proteinExistence type="inferred from homology"/>
<evidence type="ECO:0000313" key="7">
    <source>
        <dbReference type="EMBL" id="UOE21335.1"/>
    </source>
</evidence>
<dbReference type="InterPro" id="IPR051677">
    <property type="entry name" value="AfsR-DnrI-RedD_regulator"/>
</dbReference>
<keyword evidence="4" id="KW-0804">Transcription</keyword>
<dbReference type="SMART" id="SM00862">
    <property type="entry name" value="Trans_reg_C"/>
    <property type="match status" value="1"/>
</dbReference>
<comment type="similarity">
    <text evidence="1">Belongs to the AfsR/DnrI/RedD regulatory family.</text>
</comment>
<dbReference type="InterPro" id="IPR005158">
    <property type="entry name" value="BTAD"/>
</dbReference>
<dbReference type="EMBL" id="CP063196">
    <property type="protein sequence ID" value="UOE21335.1"/>
    <property type="molecule type" value="Genomic_DNA"/>
</dbReference>
<dbReference type="PROSITE" id="PS51755">
    <property type="entry name" value="OMPR_PHOB"/>
    <property type="match status" value="1"/>
</dbReference>
<organism evidence="7 8">
    <name type="scientific">Thermobifida halotolerans</name>
    <dbReference type="NCBI Taxonomy" id="483545"/>
    <lineage>
        <taxon>Bacteria</taxon>
        <taxon>Bacillati</taxon>
        <taxon>Actinomycetota</taxon>
        <taxon>Actinomycetes</taxon>
        <taxon>Streptosporangiales</taxon>
        <taxon>Nocardiopsidaceae</taxon>
        <taxon>Thermobifida</taxon>
    </lineage>
</organism>
<dbReference type="SMART" id="SM01043">
    <property type="entry name" value="BTAD"/>
    <property type="match status" value="1"/>
</dbReference>
<dbReference type="GO" id="GO:0006355">
    <property type="term" value="P:regulation of DNA-templated transcription"/>
    <property type="evidence" value="ECO:0007669"/>
    <property type="project" value="InterPro"/>
</dbReference>
<dbReference type="InterPro" id="IPR011990">
    <property type="entry name" value="TPR-like_helical_dom_sf"/>
</dbReference>
<dbReference type="SUPFAM" id="SSF48452">
    <property type="entry name" value="TPR-like"/>
    <property type="match status" value="1"/>
</dbReference>
<evidence type="ECO:0000256" key="1">
    <source>
        <dbReference type="ARBA" id="ARBA00005820"/>
    </source>
</evidence>
<dbReference type="Pfam" id="PF00486">
    <property type="entry name" value="Trans_reg_C"/>
    <property type="match status" value="1"/>
</dbReference>